<feature type="region of interest" description="Disordered" evidence="1">
    <location>
        <begin position="115"/>
        <end position="170"/>
    </location>
</feature>
<dbReference type="GO" id="GO:0005975">
    <property type="term" value="P:carbohydrate metabolic process"/>
    <property type="evidence" value="ECO:0007669"/>
    <property type="project" value="InterPro"/>
</dbReference>
<feature type="compositionally biased region" description="Polar residues" evidence="1">
    <location>
        <begin position="140"/>
        <end position="170"/>
    </location>
</feature>
<sequence>MYDKRGSRLFKDKVKITVLRFLPGAAVSTHATTAGSTAPVATSVPPDLPTETAAPSSPWNAAVASSTRSSLTTNEKPNATAGNVYDYNPTCDQSLFKDKVKITVLRFLPGAAVSTPATTAGSTASVTTTVPPDLPAKTAAPSSPWNAAVASSTRSSLTTSGKPNTTAGNGYDYNSTCDQSIYKDTVKITVFRFLPGAAVSTPPTTAGSTASEATSVPPDLPTETVTPSSPWNAAVASSTRSSLTASGKPNATAGNGDDYNPTCDQSLCNDKSLFKDKVKITVLRFLPVAAVSTPVTTAGSTASAVTAVLPDLPTETATPSSPWNAAVASSTRSSLTTSGKPNAIAGNVYDYNPTCDQGLFKDKVKITVLRFLPGAAVSTPATTAGSTASVTTTVPPDLPAETAAPSSPWNAAVASSTRSSLSTSGKPNTTAGNGYDYNSTCDQSLYKDKVKITVFRFLPEAAVSTPPTTAGSTASVATSVPPDLPTETATASSPWNAAVASSTRSSLTASGKPNATAGNGDDYNPTCDQSLCNDKSLYKDKVKITVLRLLPGAAVSTPATTAGSTASIATSVPPGLPTDTAAPSSPWNAAVASSTRSSLTTSGTPSATAALDLDAGCDDNVCRPPHCACAGDLPPAGLLKDKAPQFVMLMFDGVVNVVNMKFYRELLEGARRKNRANGCGIAATFFVSHEYLDYAAVNELHSWGNEIALHSIRYDCSLVHHRSSDQQPTFPYTMDFGLQRGCNVDPCPRDTYPGFWLLPVNVLFRSNLSCATVDACMPQPTSAKDTFEFLRSNFEEFYASNRAPFPVLLREAYLQHPGREQGYLQFVDWLLQKDDVYLVTASEVLRFMQNPEPLDVYDQLVCPGRRPAVNTCPKPTTCPYKHTQFGSERYMRICSPCPKNYPWVGNPLGN</sequence>
<dbReference type="InterPro" id="IPR011330">
    <property type="entry name" value="Glyco_hydro/deAcase_b/a-brl"/>
</dbReference>
<dbReference type="SUPFAM" id="SSF88713">
    <property type="entry name" value="Glycoside hydrolase/deacetylase"/>
    <property type="match status" value="1"/>
</dbReference>
<feature type="compositionally biased region" description="Polar residues" evidence="1">
    <location>
        <begin position="487"/>
        <end position="517"/>
    </location>
</feature>
<feature type="compositionally biased region" description="Low complexity" evidence="1">
    <location>
        <begin position="379"/>
        <end position="395"/>
    </location>
</feature>
<feature type="compositionally biased region" description="Polar residues" evidence="1">
    <location>
        <begin position="223"/>
        <end position="253"/>
    </location>
</feature>
<organism evidence="2 3">
    <name type="scientific">Amblyomma americanum</name>
    <name type="common">Lone star tick</name>
    <dbReference type="NCBI Taxonomy" id="6943"/>
    <lineage>
        <taxon>Eukaryota</taxon>
        <taxon>Metazoa</taxon>
        <taxon>Ecdysozoa</taxon>
        <taxon>Arthropoda</taxon>
        <taxon>Chelicerata</taxon>
        <taxon>Arachnida</taxon>
        <taxon>Acari</taxon>
        <taxon>Parasitiformes</taxon>
        <taxon>Ixodida</taxon>
        <taxon>Ixodoidea</taxon>
        <taxon>Ixodidae</taxon>
        <taxon>Amblyomminae</taxon>
        <taxon>Amblyomma</taxon>
    </lineage>
</organism>
<accession>A0AAQ4DFN9</accession>
<dbReference type="PANTHER" id="PTHR45985:SF8">
    <property type="entry name" value="CHITIN DEACETYLASE-LIKE 9, ISOFORM A"/>
    <property type="match status" value="1"/>
</dbReference>
<dbReference type="Proteomes" id="UP001321473">
    <property type="component" value="Unassembled WGS sequence"/>
</dbReference>
<feature type="compositionally biased region" description="Polar residues" evidence="1">
    <location>
        <begin position="53"/>
        <end position="81"/>
    </location>
</feature>
<feature type="compositionally biased region" description="Low complexity" evidence="1">
    <location>
        <begin position="557"/>
        <end position="572"/>
    </location>
</feature>
<dbReference type="AlphaFoldDB" id="A0AAQ4DFN9"/>
<feature type="compositionally biased region" description="Low complexity" evidence="1">
    <location>
        <begin position="415"/>
        <end position="424"/>
    </location>
</feature>
<comment type="caution">
    <text evidence="2">The sequence shown here is derived from an EMBL/GenBank/DDBJ whole genome shotgun (WGS) entry which is preliminary data.</text>
</comment>
<feature type="region of interest" description="Disordered" evidence="1">
    <location>
        <begin position="201"/>
        <end position="261"/>
    </location>
</feature>
<feature type="region of interest" description="Disordered" evidence="1">
    <location>
        <begin position="379"/>
        <end position="434"/>
    </location>
</feature>
<evidence type="ECO:0008006" key="4">
    <source>
        <dbReference type="Google" id="ProtNLM"/>
    </source>
</evidence>
<feature type="compositionally biased region" description="Low complexity" evidence="1">
    <location>
        <begin position="201"/>
        <end position="216"/>
    </location>
</feature>
<dbReference type="Gene3D" id="3.20.20.370">
    <property type="entry name" value="Glycoside hydrolase/deacetylase"/>
    <property type="match status" value="1"/>
</dbReference>
<protein>
    <recommendedName>
        <fullName evidence="4">Peritrophic membrane chitin binding protein</fullName>
    </recommendedName>
</protein>
<proteinExistence type="predicted"/>
<evidence type="ECO:0000313" key="2">
    <source>
        <dbReference type="EMBL" id="KAK8761279.1"/>
    </source>
</evidence>
<evidence type="ECO:0000313" key="3">
    <source>
        <dbReference type="Proteomes" id="UP001321473"/>
    </source>
</evidence>
<feature type="compositionally biased region" description="Polar residues" evidence="1">
    <location>
        <begin position="425"/>
        <end position="434"/>
    </location>
</feature>
<feature type="region of interest" description="Disordered" evidence="1">
    <location>
        <begin position="32"/>
        <end position="84"/>
    </location>
</feature>
<name>A0AAQ4DFN9_AMBAM</name>
<feature type="compositionally biased region" description="Low complexity" evidence="1">
    <location>
        <begin position="464"/>
        <end position="481"/>
    </location>
</feature>
<gene>
    <name evidence="2" type="ORF">V5799_027458</name>
</gene>
<feature type="region of interest" description="Disordered" evidence="1">
    <location>
        <begin position="464"/>
        <end position="525"/>
    </location>
</feature>
<keyword evidence="3" id="KW-1185">Reference proteome</keyword>
<feature type="region of interest" description="Disordered" evidence="1">
    <location>
        <begin position="557"/>
        <end position="588"/>
    </location>
</feature>
<feature type="compositionally biased region" description="Low complexity" evidence="1">
    <location>
        <begin position="115"/>
        <end position="131"/>
    </location>
</feature>
<reference evidence="2 3" key="1">
    <citation type="journal article" date="2023" name="Arcadia Sci">
        <title>De novo assembly of a long-read Amblyomma americanum tick genome.</title>
        <authorList>
            <person name="Chou S."/>
            <person name="Poskanzer K.E."/>
            <person name="Rollins M."/>
            <person name="Thuy-Boun P.S."/>
        </authorList>
    </citation>
    <scope>NUCLEOTIDE SEQUENCE [LARGE SCALE GENOMIC DNA]</scope>
    <source>
        <strain evidence="2">F_SG_1</strain>
        <tissue evidence="2">Salivary glands</tissue>
    </source>
</reference>
<dbReference type="EMBL" id="JARKHS020031360">
    <property type="protein sequence ID" value="KAK8761279.1"/>
    <property type="molecule type" value="Genomic_DNA"/>
</dbReference>
<dbReference type="InterPro" id="IPR052740">
    <property type="entry name" value="CE4"/>
</dbReference>
<dbReference type="PANTHER" id="PTHR45985">
    <property type="match status" value="1"/>
</dbReference>
<evidence type="ECO:0000256" key="1">
    <source>
        <dbReference type="SAM" id="MobiDB-lite"/>
    </source>
</evidence>